<dbReference type="OMA" id="PNAWPAK"/>
<proteinExistence type="predicted"/>
<dbReference type="InterPro" id="IPR009737">
    <property type="entry name" value="Aim32/Apd1-like"/>
</dbReference>
<dbReference type="STRING" id="4781.A0A0P1ANI7"/>
<dbReference type="PANTHER" id="PTHR31902:SF14">
    <property type="entry name" value="ACTIN PATCHES DISTAL PROTEIN 1"/>
    <property type="match status" value="1"/>
</dbReference>
<evidence type="ECO:0000313" key="2">
    <source>
        <dbReference type="Proteomes" id="UP000054928"/>
    </source>
</evidence>
<dbReference type="RefSeq" id="XP_024579171.1">
    <property type="nucleotide sequence ID" value="XM_024728722.1"/>
</dbReference>
<name>A0A0P1ANI7_PLAHL</name>
<sequence length="305" mass="34993">MPHLLGKLLTPEQIATRRAKRIQRRAAIGEDAKPTDVSNQLFIEGSVRFYKRHFVIVEPEDTNPIAWPAKLEQSPKHILSLYMAALTNLYGENIRMAKISPLLLTAAIPYTSICSSGQWRDSNVPTKKREDDAHDLLVFPESLRVYDVVPSQISNLVSMSLDKNLDFQAMLEKENFRYKRMEEGLHFMVCGHVARDKRCGCRGPELLQWLKTLTHKTNKSVHLYTSSHFGGHRYAASCIVYPRGDWFGLLNDKNKAKTMLQAVHDEDPLQLYELWRGRLGLTVEEMLQTVRKRVKKSHKSSSHVV</sequence>
<protein>
    <submittedName>
        <fullName evidence="1">Thioredoxin-like fold</fullName>
    </submittedName>
</protein>
<organism evidence="1 2">
    <name type="scientific">Plasmopara halstedii</name>
    <name type="common">Downy mildew of sunflower</name>
    <dbReference type="NCBI Taxonomy" id="4781"/>
    <lineage>
        <taxon>Eukaryota</taxon>
        <taxon>Sar</taxon>
        <taxon>Stramenopiles</taxon>
        <taxon>Oomycota</taxon>
        <taxon>Peronosporomycetes</taxon>
        <taxon>Peronosporales</taxon>
        <taxon>Peronosporaceae</taxon>
        <taxon>Plasmopara</taxon>
    </lineage>
</organism>
<dbReference type="Gene3D" id="3.40.30.10">
    <property type="entry name" value="Glutaredoxin"/>
    <property type="match status" value="1"/>
</dbReference>
<dbReference type="OrthoDB" id="10253744at2759"/>
<dbReference type="Proteomes" id="UP000054928">
    <property type="component" value="Unassembled WGS sequence"/>
</dbReference>
<dbReference type="Pfam" id="PF06999">
    <property type="entry name" value="Suc_Fer-like"/>
    <property type="match status" value="1"/>
</dbReference>
<accession>A0A0P1ANI7</accession>
<evidence type="ECO:0000313" key="1">
    <source>
        <dbReference type="EMBL" id="CEG42802.1"/>
    </source>
</evidence>
<dbReference type="InterPro" id="IPR036249">
    <property type="entry name" value="Thioredoxin-like_sf"/>
</dbReference>
<dbReference type="SUPFAM" id="SSF52833">
    <property type="entry name" value="Thioredoxin-like"/>
    <property type="match status" value="1"/>
</dbReference>
<dbReference type="GeneID" id="36408103"/>
<dbReference type="PANTHER" id="PTHR31902">
    <property type="entry name" value="ACTIN PATCHES DISTAL PROTEIN 1"/>
    <property type="match status" value="1"/>
</dbReference>
<keyword evidence="2" id="KW-1185">Reference proteome</keyword>
<dbReference type="AlphaFoldDB" id="A0A0P1ANI7"/>
<reference evidence="2" key="1">
    <citation type="submission" date="2014-09" db="EMBL/GenBank/DDBJ databases">
        <authorList>
            <person name="Sharma Rahul"/>
            <person name="Thines Marco"/>
        </authorList>
    </citation>
    <scope>NUCLEOTIDE SEQUENCE [LARGE SCALE GENOMIC DNA]</scope>
</reference>
<dbReference type="EMBL" id="CCYD01000645">
    <property type="protein sequence ID" value="CEG42802.1"/>
    <property type="molecule type" value="Genomic_DNA"/>
</dbReference>